<keyword evidence="2" id="KW-1185">Reference proteome</keyword>
<evidence type="ECO:0000313" key="2">
    <source>
        <dbReference type="Proteomes" id="UP000002357"/>
    </source>
</evidence>
<reference evidence="1 2" key="1">
    <citation type="journal article" date="2010" name="Genome Biol. Evol.">
        <title>The sequence of a 1.8-mb bacterial linear plasmid reveals a rich evolutionary reservoir of secondary metabolic pathways.</title>
        <authorList>
            <person name="Medema M.H."/>
            <person name="Trefzer A."/>
            <person name="Kovalchuk A."/>
            <person name="van den Berg M."/>
            <person name="Mueller U."/>
            <person name="Heijne W."/>
            <person name="Wu L."/>
            <person name="Alam M.T."/>
            <person name="Ronning C.M."/>
            <person name="Nierman W.C."/>
            <person name="Bovenberg R.A.L."/>
            <person name="Breitling R."/>
            <person name="Takano E."/>
        </authorList>
    </citation>
    <scope>NUCLEOTIDE SEQUENCE [LARGE SCALE GENOMIC DNA]</scope>
    <source>
        <strain evidence="2">ATCC 27064 / DSM 738 / JCM 4710 / NBRC 13307 / NCIMB 12785 / NRRL 3585 / VKM Ac-602</strain>
    </source>
</reference>
<protein>
    <submittedName>
        <fullName evidence="1">Uncharacterized protein</fullName>
    </submittedName>
</protein>
<gene>
    <name evidence="1" type="ORF">SCLAV_0437</name>
</gene>
<evidence type="ECO:0000313" key="1">
    <source>
        <dbReference type="EMBL" id="EFG05513.1"/>
    </source>
</evidence>
<organism evidence="1 2">
    <name type="scientific">Streptomyces clavuligerus</name>
    <dbReference type="NCBI Taxonomy" id="1901"/>
    <lineage>
        <taxon>Bacteria</taxon>
        <taxon>Bacillati</taxon>
        <taxon>Actinomycetota</taxon>
        <taxon>Actinomycetes</taxon>
        <taxon>Kitasatosporales</taxon>
        <taxon>Streptomycetaceae</taxon>
        <taxon>Streptomyces</taxon>
    </lineage>
</organism>
<proteinExistence type="predicted"/>
<name>E2Q993_STRCL</name>
<dbReference type="EMBL" id="CM000913">
    <property type="protein sequence ID" value="EFG05513.1"/>
    <property type="molecule type" value="Genomic_DNA"/>
</dbReference>
<dbReference type="AlphaFoldDB" id="E2Q993"/>
<dbReference type="Proteomes" id="UP000002357">
    <property type="component" value="Chromosome"/>
</dbReference>
<sequence length="28" mass="3023">MLAVLATPRGDGHCWSACVAIRIGWQLP</sequence>
<accession>E2Q993</accession>